<organism evidence="3 4">
    <name type="scientific">Actinoplanes nipponensis</name>
    <dbReference type="NCBI Taxonomy" id="135950"/>
    <lineage>
        <taxon>Bacteria</taxon>
        <taxon>Bacillati</taxon>
        <taxon>Actinomycetota</taxon>
        <taxon>Actinomycetes</taxon>
        <taxon>Micromonosporales</taxon>
        <taxon>Micromonosporaceae</taxon>
        <taxon>Actinoplanes</taxon>
    </lineage>
</organism>
<dbReference type="Proteomes" id="UP000647172">
    <property type="component" value="Unassembled WGS sequence"/>
</dbReference>
<dbReference type="Gene3D" id="1.10.443.10">
    <property type="entry name" value="Intergrase catalytic core"/>
    <property type="match status" value="1"/>
</dbReference>
<dbReference type="EMBL" id="BOMQ01000041">
    <property type="protein sequence ID" value="GIE49848.1"/>
    <property type="molecule type" value="Genomic_DNA"/>
</dbReference>
<dbReference type="Pfam" id="PF00589">
    <property type="entry name" value="Phage_integrase"/>
    <property type="match status" value="1"/>
</dbReference>
<sequence length="91" mass="10102">MSVTIPLVFIPNAVHHLSEFTGSRPDSLLFVGPKDGPLRRSNFEEHWRTAIEKAGVPGLHFHDLRHTGNTWAAETGATLRVGWVTPPRGPR</sequence>
<evidence type="ECO:0000313" key="3">
    <source>
        <dbReference type="EMBL" id="GIE49848.1"/>
    </source>
</evidence>
<proteinExistence type="predicted"/>
<evidence type="ECO:0000256" key="1">
    <source>
        <dbReference type="ARBA" id="ARBA00023172"/>
    </source>
</evidence>
<name>A0A919MPT3_9ACTN</name>
<gene>
    <name evidence="3" type="ORF">Ani05nite_33820</name>
</gene>
<dbReference type="AlphaFoldDB" id="A0A919MPT3"/>
<dbReference type="RefSeq" id="WP_203769375.1">
    <property type="nucleotide sequence ID" value="NZ_BAAAYJ010000071.1"/>
</dbReference>
<comment type="caution">
    <text evidence="3">The sequence shown here is derived from an EMBL/GenBank/DDBJ whole genome shotgun (WGS) entry which is preliminary data.</text>
</comment>
<reference evidence="3" key="1">
    <citation type="submission" date="2021-01" db="EMBL/GenBank/DDBJ databases">
        <title>Whole genome shotgun sequence of Actinoplanes nipponensis NBRC 14063.</title>
        <authorList>
            <person name="Komaki H."/>
            <person name="Tamura T."/>
        </authorList>
    </citation>
    <scope>NUCLEOTIDE SEQUENCE</scope>
    <source>
        <strain evidence="3">NBRC 14063</strain>
    </source>
</reference>
<dbReference type="GO" id="GO:0003677">
    <property type="term" value="F:DNA binding"/>
    <property type="evidence" value="ECO:0007669"/>
    <property type="project" value="InterPro"/>
</dbReference>
<keyword evidence="1" id="KW-0233">DNA recombination</keyword>
<feature type="domain" description="Tyr recombinase" evidence="2">
    <location>
        <begin position="4"/>
        <end position="80"/>
    </location>
</feature>
<dbReference type="InterPro" id="IPR002104">
    <property type="entry name" value="Integrase_catalytic"/>
</dbReference>
<evidence type="ECO:0000259" key="2">
    <source>
        <dbReference type="Pfam" id="PF00589"/>
    </source>
</evidence>
<dbReference type="SUPFAM" id="SSF56349">
    <property type="entry name" value="DNA breaking-rejoining enzymes"/>
    <property type="match status" value="1"/>
</dbReference>
<dbReference type="GO" id="GO:0006310">
    <property type="term" value="P:DNA recombination"/>
    <property type="evidence" value="ECO:0007669"/>
    <property type="project" value="UniProtKB-KW"/>
</dbReference>
<dbReference type="GO" id="GO:0015074">
    <property type="term" value="P:DNA integration"/>
    <property type="evidence" value="ECO:0007669"/>
    <property type="project" value="InterPro"/>
</dbReference>
<keyword evidence="4" id="KW-1185">Reference proteome</keyword>
<protein>
    <recommendedName>
        <fullName evidence="2">Tyr recombinase domain-containing protein</fullName>
    </recommendedName>
</protein>
<dbReference type="InterPro" id="IPR013762">
    <property type="entry name" value="Integrase-like_cat_sf"/>
</dbReference>
<accession>A0A919MPT3</accession>
<dbReference type="InterPro" id="IPR011010">
    <property type="entry name" value="DNA_brk_join_enz"/>
</dbReference>
<evidence type="ECO:0000313" key="4">
    <source>
        <dbReference type="Proteomes" id="UP000647172"/>
    </source>
</evidence>